<name>A0A0B4CRL7_9FLAO</name>
<comment type="caution">
    <text evidence="1">The sequence shown here is derived from an EMBL/GenBank/DDBJ whole genome shotgun (WGS) entry which is preliminary data.</text>
</comment>
<dbReference type="Proteomes" id="UP000031167">
    <property type="component" value="Unassembled WGS sequence"/>
</dbReference>
<keyword evidence="2" id="KW-1185">Reference proteome</keyword>
<proteinExistence type="predicted"/>
<dbReference type="EMBL" id="JWTA01000004">
    <property type="protein sequence ID" value="KIC63859.1"/>
    <property type="molecule type" value="Genomic_DNA"/>
</dbReference>
<reference evidence="1 2" key="1">
    <citation type="submission" date="2014-12" db="EMBL/GenBank/DDBJ databases">
        <title>Genome sequencing of Chryseobacterium taiwanense TPW19.</title>
        <authorList>
            <person name="Tan P.W."/>
            <person name="Chan K.-G."/>
        </authorList>
    </citation>
    <scope>NUCLEOTIDE SEQUENCE [LARGE SCALE GENOMIC DNA]</scope>
    <source>
        <strain evidence="1 2">TPW19</strain>
    </source>
</reference>
<dbReference type="STRING" id="363331.RM51_03755"/>
<evidence type="ECO:0000313" key="1">
    <source>
        <dbReference type="EMBL" id="KIC63859.1"/>
    </source>
</evidence>
<evidence type="ECO:0000313" key="2">
    <source>
        <dbReference type="Proteomes" id="UP000031167"/>
    </source>
</evidence>
<protein>
    <submittedName>
        <fullName evidence="1">Uncharacterized protein</fullName>
    </submittedName>
</protein>
<gene>
    <name evidence="1" type="ORF">RM51_03755</name>
</gene>
<accession>A0A0B4CRL7</accession>
<dbReference type="RefSeq" id="WP_039365339.1">
    <property type="nucleotide sequence ID" value="NZ_JWTA01000004.1"/>
</dbReference>
<dbReference type="AlphaFoldDB" id="A0A0B4CRL7"/>
<organism evidence="1 2">
    <name type="scientific">Chryseobacterium taiwanense</name>
    <dbReference type="NCBI Taxonomy" id="363331"/>
    <lineage>
        <taxon>Bacteria</taxon>
        <taxon>Pseudomonadati</taxon>
        <taxon>Bacteroidota</taxon>
        <taxon>Flavobacteriia</taxon>
        <taxon>Flavobacteriales</taxon>
        <taxon>Weeksellaceae</taxon>
        <taxon>Chryseobacterium group</taxon>
        <taxon>Chryseobacterium</taxon>
    </lineage>
</organism>
<sequence>MNTKISIFFLLISQFCFSQNIVQVDIEGKKLEDFVQLENKLGSKVYKTDEEYVSPRPVLQPVIFERKEKEIPNLLVFYTPYKKDSTISEVLYEWDVYNFDKGDNVKKTLSFNKAMIKKYHELVNEVSKKYGKSKQKGNLESINLVNSKEGLKRRDDWEISKNVKVYSYIALSEYYEKNGMITTPPTHRIRLYVTNENNEKREEGVVISEEKIKLFNDEFLILQKPEIFFLKESKALQQMKFLKV</sequence>
<dbReference type="OrthoDB" id="759000at2"/>